<sequence>MAAVVRTDEHGAPAGGPFGTDDRAHASEGSTPTGTSGTSDITTAGGSLHGSVHGMALVRLLMRLKWILWRRSFRKNVGKIVGTVFGGLYGLGGMATLVALVVATVVMDADGSVFPTAVRALGTVLVLVWLLLPLFAFGVDDSLDPRKLALYPRTARELQPGMLAAGAISLPTLFTVLGVAITSVGVIIWAAMHAAGPIWMVLALIALVPAHLAGIVLCLLLPRAVLAHQASRSSSRRGREVGGVIGIVVMLGALYGISLLGQSLDGANISLWSKVLATGAQIGAWTPFGALFSVPVDLAQGAVLPALVRVLIGPATIVLVWLWWRRSIDLAMREALVGDASSGSAKVSALVPRFVRSSAFGAVMGRSLRYWRRDSRYLASVVIMPVMLVFFVAMGLINENNRVTPFMGVLLVAAISGITLANEIGFDGPAGWVNITAGVPARANLRGRIAAMAVFTVPFLVLAAIVVPILMGRPDLVPMILLGALGLMMGGWGASSLIGTIMPYPTAAPGTNPMKDRSSSNASAMLAMGLATAAVFVPQLPAVGVAIWGLVVDGPMILIGAGVLSLVIGVVVLLVGLRLAERRLEAHYVDVFQRVHHHV</sequence>
<feature type="transmembrane region" description="Helical" evidence="2">
    <location>
        <begin position="241"/>
        <end position="261"/>
    </location>
</feature>
<feature type="transmembrane region" description="Helical" evidence="2">
    <location>
        <begin position="403"/>
        <end position="421"/>
    </location>
</feature>
<evidence type="ECO:0000313" key="4">
    <source>
        <dbReference type="Proteomes" id="UP001055868"/>
    </source>
</evidence>
<dbReference type="EMBL" id="CP097218">
    <property type="protein sequence ID" value="UQN29850.1"/>
    <property type="molecule type" value="Genomic_DNA"/>
</dbReference>
<keyword evidence="2" id="KW-1133">Transmembrane helix</keyword>
<keyword evidence="4" id="KW-1185">Reference proteome</keyword>
<dbReference type="RefSeq" id="WP_249479036.1">
    <property type="nucleotide sequence ID" value="NZ_CP097218.1"/>
</dbReference>
<feature type="region of interest" description="Disordered" evidence="1">
    <location>
        <begin position="1"/>
        <end position="42"/>
    </location>
</feature>
<feature type="transmembrane region" description="Helical" evidence="2">
    <location>
        <begin position="449"/>
        <end position="470"/>
    </location>
</feature>
<protein>
    <recommendedName>
        <fullName evidence="5">ABC-2 type transport system permease protein</fullName>
    </recommendedName>
</protein>
<feature type="transmembrane region" description="Helical" evidence="2">
    <location>
        <begin position="80"/>
        <end position="106"/>
    </location>
</feature>
<evidence type="ECO:0000256" key="2">
    <source>
        <dbReference type="SAM" id="Phobius"/>
    </source>
</evidence>
<accession>A0ABY4N5M4</accession>
<feature type="transmembrane region" description="Helical" evidence="2">
    <location>
        <begin position="302"/>
        <end position="324"/>
    </location>
</feature>
<feature type="transmembrane region" description="Helical" evidence="2">
    <location>
        <begin position="525"/>
        <end position="551"/>
    </location>
</feature>
<evidence type="ECO:0000313" key="3">
    <source>
        <dbReference type="EMBL" id="UQN29850.1"/>
    </source>
</evidence>
<feature type="transmembrane region" description="Helical" evidence="2">
    <location>
        <begin position="118"/>
        <end position="139"/>
    </location>
</feature>
<evidence type="ECO:0000256" key="1">
    <source>
        <dbReference type="SAM" id="MobiDB-lite"/>
    </source>
</evidence>
<feature type="compositionally biased region" description="Low complexity" evidence="1">
    <location>
        <begin position="27"/>
        <end position="42"/>
    </location>
</feature>
<proteinExistence type="predicted"/>
<organism evidence="3 4">
    <name type="scientific">Brachybacterium kimchii</name>
    <dbReference type="NCBI Taxonomy" id="2942909"/>
    <lineage>
        <taxon>Bacteria</taxon>
        <taxon>Bacillati</taxon>
        <taxon>Actinomycetota</taxon>
        <taxon>Actinomycetes</taxon>
        <taxon>Micrococcales</taxon>
        <taxon>Dermabacteraceae</taxon>
        <taxon>Brachybacterium</taxon>
    </lineage>
</organism>
<feature type="transmembrane region" description="Helical" evidence="2">
    <location>
        <begin position="198"/>
        <end position="221"/>
    </location>
</feature>
<dbReference type="Proteomes" id="UP001055868">
    <property type="component" value="Chromosome"/>
</dbReference>
<feature type="compositionally biased region" description="Basic and acidic residues" evidence="1">
    <location>
        <begin position="1"/>
        <end position="11"/>
    </location>
</feature>
<feature type="transmembrane region" description="Helical" evidence="2">
    <location>
        <begin position="557"/>
        <end position="577"/>
    </location>
</feature>
<evidence type="ECO:0008006" key="5">
    <source>
        <dbReference type="Google" id="ProtNLM"/>
    </source>
</evidence>
<reference evidence="3" key="1">
    <citation type="submission" date="2022-05" db="EMBL/GenBank/DDBJ databases">
        <title>Genomic analysis of Brachybacterium sp. CBA3104.</title>
        <authorList>
            <person name="Roh S.W."/>
            <person name="Kim Y.B."/>
            <person name="Kim Y."/>
        </authorList>
    </citation>
    <scope>NUCLEOTIDE SEQUENCE</scope>
    <source>
        <strain evidence="3">CBA3104</strain>
    </source>
</reference>
<feature type="transmembrane region" description="Helical" evidence="2">
    <location>
        <begin position="476"/>
        <end position="504"/>
    </location>
</feature>
<feature type="transmembrane region" description="Helical" evidence="2">
    <location>
        <begin position="377"/>
        <end position="397"/>
    </location>
</feature>
<keyword evidence="2" id="KW-0812">Transmembrane</keyword>
<keyword evidence="2" id="KW-0472">Membrane</keyword>
<feature type="transmembrane region" description="Helical" evidence="2">
    <location>
        <begin position="160"/>
        <end position="192"/>
    </location>
</feature>
<name>A0ABY4N5M4_9MICO</name>
<gene>
    <name evidence="3" type="ORF">M4486_00410</name>
</gene>